<dbReference type="PRINTS" id="PR00505">
    <property type="entry name" value="D12N6MTFRASE"/>
</dbReference>
<dbReference type="GO" id="GO:0009007">
    <property type="term" value="F:site-specific DNA-methyltransferase (adenine-specific) activity"/>
    <property type="evidence" value="ECO:0007669"/>
    <property type="project" value="UniProtKB-EC"/>
</dbReference>
<evidence type="ECO:0000256" key="5">
    <source>
        <dbReference type="ARBA" id="ARBA00022691"/>
    </source>
</evidence>
<name>A0ABX2N9C9_9FIRM</name>
<organism evidence="8 9">
    <name type="scientific">Anaerococcus faecalis</name>
    <dbReference type="NCBI Taxonomy" id="2742993"/>
    <lineage>
        <taxon>Bacteria</taxon>
        <taxon>Bacillati</taxon>
        <taxon>Bacillota</taxon>
        <taxon>Tissierellia</taxon>
        <taxon>Tissierellales</taxon>
        <taxon>Peptoniphilaceae</taxon>
        <taxon>Anaerococcus</taxon>
    </lineage>
</organism>
<dbReference type="EC" id="2.1.1.72" evidence="2 7"/>
<dbReference type="NCBIfam" id="TIGR00571">
    <property type="entry name" value="dam"/>
    <property type="match status" value="1"/>
</dbReference>
<accession>A0ABX2N9C9</accession>
<sequence>MRYLGNKTRLIPFIKKVIDKYEIKGEVFADLFSGTGSVADSMKGSYSIIANDFLYYSYLLTKAKVLNNDIPKFEKFQREKKENIFSYLNCIEPTPNGNYFIYNNYTPRGDRMFFNEKNGAKIDAIRIEIEEIYKNDLIDENEYSFLIASLLSSVSSIANTSGTFEAFFKFWESRSKKDFIIEPIELNRTEEVTERKIYCEDTNTLIREIEGDIAYIDPPYTVSQYISAYHMLETIARYDYPEITGVGGKRGRGDKNSLYARKNEALSQFEDLFRQIKFKHILVSYSNQGLVPLEELVNLAKKFAKNNKVIVEYVEYQEYQNHRSSNKGNGKKLKECILYFEKDWEIRKSYLNYSGSKDVLMNKIIKELPKNVSTFVDVMGGAFNVGANIYATKEVIYNDYNDKIYEIIKYFNENHPDKIIKEIENIIKYYNLKKGEKESYLRLRNDYNELRTPIMLYVLHMYSFQNMIRFNRRLDFNVPVGVAGYSEEMRNRIIEFIPKTETVKLMNCDYKEIDYMSFDKDSVFYFDPPYFITQAAYNDGKRGFRGWNANEESKLLALLSNLDKAGYKFMLSNVLEHRGKEHHILKEWIKNNKFELVCMGKTGWRYKKEEILVKNFRR</sequence>
<keyword evidence="5 7" id="KW-0949">S-adenosyl-L-methionine</keyword>
<comment type="similarity">
    <text evidence="1 7">Belongs to the N(4)/N(6)-methyltransferase family.</text>
</comment>
<gene>
    <name evidence="8" type="ORF">HV819_04695</name>
</gene>
<dbReference type="SUPFAM" id="SSF53335">
    <property type="entry name" value="S-adenosyl-L-methionine-dependent methyltransferases"/>
    <property type="match status" value="2"/>
</dbReference>
<evidence type="ECO:0000256" key="2">
    <source>
        <dbReference type="ARBA" id="ARBA00011900"/>
    </source>
</evidence>
<evidence type="ECO:0000256" key="7">
    <source>
        <dbReference type="RuleBase" id="RU361257"/>
    </source>
</evidence>
<dbReference type="GO" id="GO:0032259">
    <property type="term" value="P:methylation"/>
    <property type="evidence" value="ECO:0007669"/>
    <property type="project" value="UniProtKB-KW"/>
</dbReference>
<evidence type="ECO:0000256" key="3">
    <source>
        <dbReference type="ARBA" id="ARBA00022603"/>
    </source>
</evidence>
<keyword evidence="3 7" id="KW-0489">Methyltransferase</keyword>
<proteinExistence type="inferred from homology"/>
<dbReference type="PANTHER" id="PTHR30481">
    <property type="entry name" value="DNA ADENINE METHYLASE"/>
    <property type="match status" value="1"/>
</dbReference>
<dbReference type="InterPro" id="IPR029063">
    <property type="entry name" value="SAM-dependent_MTases_sf"/>
</dbReference>
<comment type="catalytic activity">
    <reaction evidence="6 7">
        <text>a 2'-deoxyadenosine in DNA + S-adenosyl-L-methionine = an N(6)-methyl-2'-deoxyadenosine in DNA + S-adenosyl-L-homocysteine + H(+)</text>
        <dbReference type="Rhea" id="RHEA:15197"/>
        <dbReference type="Rhea" id="RHEA-COMP:12418"/>
        <dbReference type="Rhea" id="RHEA-COMP:12419"/>
        <dbReference type="ChEBI" id="CHEBI:15378"/>
        <dbReference type="ChEBI" id="CHEBI:57856"/>
        <dbReference type="ChEBI" id="CHEBI:59789"/>
        <dbReference type="ChEBI" id="CHEBI:90615"/>
        <dbReference type="ChEBI" id="CHEBI:90616"/>
        <dbReference type="EC" id="2.1.1.72"/>
    </reaction>
</comment>
<dbReference type="PANTHER" id="PTHR30481:SF3">
    <property type="entry name" value="DNA ADENINE METHYLASE"/>
    <property type="match status" value="1"/>
</dbReference>
<dbReference type="PROSITE" id="PS00092">
    <property type="entry name" value="N6_MTASE"/>
    <property type="match status" value="1"/>
</dbReference>
<protein>
    <recommendedName>
        <fullName evidence="2 7">Site-specific DNA-methyltransferase (adenine-specific)</fullName>
        <ecNumber evidence="2 7">2.1.1.72</ecNumber>
    </recommendedName>
</protein>
<dbReference type="PIRSF" id="PIRSF036638">
    <property type="entry name" value="M_m6A_StsI"/>
    <property type="match status" value="1"/>
</dbReference>
<evidence type="ECO:0000256" key="6">
    <source>
        <dbReference type="ARBA" id="ARBA00047942"/>
    </source>
</evidence>
<evidence type="ECO:0000313" key="8">
    <source>
        <dbReference type="EMBL" id="NVF11291.1"/>
    </source>
</evidence>
<dbReference type="Gene3D" id="3.40.50.150">
    <property type="entry name" value="Vaccinia Virus protein VP39"/>
    <property type="match status" value="2"/>
</dbReference>
<dbReference type="InterPro" id="IPR012186">
    <property type="entry name" value="Ade-mod_methylase_MStsI"/>
</dbReference>
<dbReference type="RefSeq" id="WP_176269650.1">
    <property type="nucleotide sequence ID" value="NZ_JABVBA010000004.1"/>
</dbReference>
<dbReference type="Gene3D" id="1.10.1020.10">
    <property type="entry name" value="Adenine-specific Methyltransferase, Domain 2"/>
    <property type="match status" value="1"/>
</dbReference>
<comment type="caution">
    <text evidence="8">The sequence shown here is derived from an EMBL/GenBank/DDBJ whole genome shotgun (WGS) entry which is preliminary data.</text>
</comment>
<dbReference type="Pfam" id="PF02086">
    <property type="entry name" value="MethyltransfD12"/>
    <property type="match status" value="2"/>
</dbReference>
<reference evidence="8 9" key="1">
    <citation type="submission" date="2020-06" db="EMBL/GenBank/DDBJ databases">
        <title>Anaerococcus sp. nov., isolated form swine feces.</title>
        <authorList>
            <person name="Yu S."/>
        </authorList>
    </citation>
    <scope>NUCLEOTIDE SEQUENCE [LARGE SCALE GENOMIC DNA]</scope>
    <source>
        <strain evidence="8 9">AGMB00486</strain>
    </source>
</reference>
<evidence type="ECO:0000256" key="1">
    <source>
        <dbReference type="ARBA" id="ARBA00006594"/>
    </source>
</evidence>
<dbReference type="InterPro" id="IPR023095">
    <property type="entry name" value="Ade_MeTrfase_dom_2"/>
</dbReference>
<dbReference type="InterPro" id="IPR012327">
    <property type="entry name" value="MeTrfase_D12"/>
</dbReference>
<dbReference type="InterPro" id="IPR002052">
    <property type="entry name" value="DNA_methylase_N6_adenine_CS"/>
</dbReference>
<keyword evidence="4 7" id="KW-0808">Transferase</keyword>
<evidence type="ECO:0000313" key="9">
    <source>
        <dbReference type="Proteomes" id="UP000540919"/>
    </source>
</evidence>
<dbReference type="Proteomes" id="UP000540919">
    <property type="component" value="Unassembled WGS sequence"/>
</dbReference>
<evidence type="ECO:0000256" key="4">
    <source>
        <dbReference type="ARBA" id="ARBA00022679"/>
    </source>
</evidence>
<dbReference type="EMBL" id="JABVBA010000004">
    <property type="protein sequence ID" value="NVF11291.1"/>
    <property type="molecule type" value="Genomic_DNA"/>
</dbReference>
<keyword evidence="9" id="KW-1185">Reference proteome</keyword>